<dbReference type="EMBL" id="QXQB01000002">
    <property type="protein sequence ID" value="RJX40276.1"/>
    <property type="molecule type" value="Genomic_DNA"/>
</dbReference>
<evidence type="ECO:0000313" key="1">
    <source>
        <dbReference type="EMBL" id="RJX40276.1"/>
    </source>
</evidence>
<gene>
    <name evidence="1" type="ORF">D3P09_13045</name>
</gene>
<proteinExistence type="predicted"/>
<evidence type="ECO:0000313" key="2">
    <source>
        <dbReference type="Proteomes" id="UP000267798"/>
    </source>
</evidence>
<dbReference type="AlphaFoldDB" id="A0A3A6PKL1"/>
<reference evidence="1 2" key="1">
    <citation type="submission" date="2018-09" db="EMBL/GenBank/DDBJ databases">
        <title>Paenibacillus aracenensis nov. sp. isolated from a cave in southern Spain.</title>
        <authorList>
            <person name="Jurado V."/>
            <person name="Gutierrez-Patricio S."/>
            <person name="Gonzalez-Pimentel J.L."/>
            <person name="Miller A.Z."/>
            <person name="Laiz L."/>
            <person name="Saiz-Jimenez C."/>
        </authorList>
    </citation>
    <scope>NUCLEOTIDE SEQUENCE [LARGE SCALE GENOMIC DNA]</scope>
    <source>
        <strain evidence="1 2">JCM 19203</strain>
    </source>
</reference>
<dbReference type="Proteomes" id="UP000267798">
    <property type="component" value="Unassembled WGS sequence"/>
</dbReference>
<name>A0A3A6PKL1_9BACL</name>
<comment type="caution">
    <text evidence="1">The sequence shown here is derived from an EMBL/GenBank/DDBJ whole genome shotgun (WGS) entry which is preliminary data.</text>
</comment>
<keyword evidence="2" id="KW-1185">Reference proteome</keyword>
<accession>A0A3A6PKL1</accession>
<sequence>MLRRKWKIMMWEYSFTDINRRGKRYDFKYIDIIKIIQYSEEIIIYLQGKRIRAKTETHIYVPNLLAKLSRY</sequence>
<protein>
    <submittedName>
        <fullName evidence="1">Uncharacterized protein</fullName>
    </submittedName>
</protein>
<organism evidence="1 2">
    <name type="scientific">Paenibacillus pinisoli</name>
    <dbReference type="NCBI Taxonomy" id="1276110"/>
    <lineage>
        <taxon>Bacteria</taxon>
        <taxon>Bacillati</taxon>
        <taxon>Bacillota</taxon>
        <taxon>Bacilli</taxon>
        <taxon>Bacillales</taxon>
        <taxon>Paenibacillaceae</taxon>
        <taxon>Paenibacillus</taxon>
    </lineage>
</organism>